<dbReference type="Proteomes" id="UP000246702">
    <property type="component" value="Unassembled WGS sequence"/>
</dbReference>
<protein>
    <submittedName>
        <fullName evidence="2">Uncharacterized protein</fullName>
    </submittedName>
</protein>
<keyword evidence="3" id="KW-1185">Reference proteome</keyword>
<name>A0A317X549_9EURO</name>
<accession>A0A317X549</accession>
<feature type="compositionally biased region" description="Basic and acidic residues" evidence="1">
    <location>
        <begin position="29"/>
        <end position="50"/>
    </location>
</feature>
<reference evidence="2 3" key="1">
    <citation type="submission" date="2016-12" db="EMBL/GenBank/DDBJ databases">
        <title>The genomes of Aspergillus section Nigri reveals drivers in fungal speciation.</title>
        <authorList>
            <consortium name="DOE Joint Genome Institute"/>
            <person name="Vesth T.C."/>
            <person name="Nybo J."/>
            <person name="Theobald S."/>
            <person name="Brandl J."/>
            <person name="Frisvad J.C."/>
            <person name="Nielsen K.F."/>
            <person name="Lyhne E.K."/>
            <person name="Kogle M.E."/>
            <person name="Kuo A."/>
            <person name="Riley R."/>
            <person name="Clum A."/>
            <person name="Nolan M."/>
            <person name="Lipzen A."/>
            <person name="Salamov A."/>
            <person name="Henrissat B."/>
            <person name="Wiebenga A."/>
            <person name="De Vries R.P."/>
            <person name="Grigoriev I.V."/>
            <person name="Mortensen U.H."/>
            <person name="Andersen M.R."/>
            <person name="Baker S.E."/>
        </authorList>
    </citation>
    <scope>NUCLEOTIDE SEQUENCE [LARGE SCALE GENOMIC DNA]</scope>
    <source>
        <strain evidence="2 3">CBS 115572</strain>
    </source>
</reference>
<dbReference type="EMBL" id="MSFK01000006">
    <property type="protein sequence ID" value="PWY93716.1"/>
    <property type="molecule type" value="Genomic_DNA"/>
</dbReference>
<dbReference type="GeneID" id="37113307"/>
<feature type="region of interest" description="Disordered" evidence="1">
    <location>
        <begin position="23"/>
        <end position="65"/>
    </location>
</feature>
<evidence type="ECO:0000256" key="1">
    <source>
        <dbReference type="SAM" id="MobiDB-lite"/>
    </source>
</evidence>
<dbReference type="AlphaFoldDB" id="A0A317X549"/>
<dbReference type="RefSeq" id="XP_025470477.1">
    <property type="nucleotide sequence ID" value="XM_025611164.1"/>
</dbReference>
<organism evidence="2 3">
    <name type="scientific">Aspergillus sclerotioniger CBS 115572</name>
    <dbReference type="NCBI Taxonomy" id="1450535"/>
    <lineage>
        <taxon>Eukaryota</taxon>
        <taxon>Fungi</taxon>
        <taxon>Dikarya</taxon>
        <taxon>Ascomycota</taxon>
        <taxon>Pezizomycotina</taxon>
        <taxon>Eurotiomycetes</taxon>
        <taxon>Eurotiomycetidae</taxon>
        <taxon>Eurotiales</taxon>
        <taxon>Aspergillaceae</taxon>
        <taxon>Aspergillus</taxon>
        <taxon>Aspergillus subgen. Circumdati</taxon>
    </lineage>
</organism>
<sequence length="65" mass="7590">MGKRVRYWKLKVVDVIRSNRRVSPVPIASDERKTSGGRRREAPRQHVESFKKRRDHLSPPPAASR</sequence>
<evidence type="ECO:0000313" key="2">
    <source>
        <dbReference type="EMBL" id="PWY93716.1"/>
    </source>
</evidence>
<evidence type="ECO:0000313" key="3">
    <source>
        <dbReference type="Proteomes" id="UP000246702"/>
    </source>
</evidence>
<comment type="caution">
    <text evidence="2">The sequence shown here is derived from an EMBL/GenBank/DDBJ whole genome shotgun (WGS) entry which is preliminary data.</text>
</comment>
<proteinExistence type="predicted"/>
<gene>
    <name evidence="2" type="ORF">BO94DRAFT_532649</name>
</gene>